<accession>A0AAD4JW34</accession>
<organism evidence="2 3">
    <name type="scientific">Drosophila rubida</name>
    <dbReference type="NCBI Taxonomy" id="30044"/>
    <lineage>
        <taxon>Eukaryota</taxon>
        <taxon>Metazoa</taxon>
        <taxon>Ecdysozoa</taxon>
        <taxon>Arthropoda</taxon>
        <taxon>Hexapoda</taxon>
        <taxon>Insecta</taxon>
        <taxon>Pterygota</taxon>
        <taxon>Neoptera</taxon>
        <taxon>Endopterygota</taxon>
        <taxon>Diptera</taxon>
        <taxon>Brachycera</taxon>
        <taxon>Muscomorpha</taxon>
        <taxon>Ephydroidea</taxon>
        <taxon>Drosophilidae</taxon>
        <taxon>Drosophila</taxon>
    </lineage>
</organism>
<reference evidence="2" key="1">
    <citation type="journal article" date="2021" name="Mol. Ecol. Resour.">
        <title>Phylogenomic analyses of the genus Drosophila reveals genomic signals of climate adaptation.</title>
        <authorList>
            <person name="Li F."/>
            <person name="Rane R.V."/>
            <person name="Luria V."/>
            <person name="Xiong Z."/>
            <person name="Chen J."/>
            <person name="Li Z."/>
            <person name="Catullo R.A."/>
            <person name="Griffin P.C."/>
            <person name="Schiffer M."/>
            <person name="Pearce S."/>
            <person name="Lee S.F."/>
            <person name="McElroy K."/>
            <person name="Stocker A."/>
            <person name="Shirriffs J."/>
            <person name="Cockerell F."/>
            <person name="Coppin C."/>
            <person name="Sgro C.M."/>
            <person name="Karger A."/>
            <person name="Cain J.W."/>
            <person name="Weber J.A."/>
            <person name="Santpere G."/>
            <person name="Kirschner M.W."/>
            <person name="Hoffmann A.A."/>
            <person name="Oakeshott J.G."/>
            <person name="Zhang G."/>
        </authorList>
    </citation>
    <scope>NUCLEOTIDE SEQUENCE</scope>
    <source>
        <strain evidence="2">BGI-SZ-2011g</strain>
    </source>
</reference>
<feature type="non-terminal residue" evidence="2">
    <location>
        <position position="1"/>
    </location>
</feature>
<feature type="transmembrane region" description="Helical" evidence="1">
    <location>
        <begin position="31"/>
        <end position="57"/>
    </location>
</feature>
<feature type="non-terminal residue" evidence="2">
    <location>
        <position position="96"/>
    </location>
</feature>
<name>A0AAD4JW34_9MUSC</name>
<evidence type="ECO:0000313" key="2">
    <source>
        <dbReference type="EMBL" id="KAH8359704.1"/>
    </source>
</evidence>
<protein>
    <submittedName>
        <fullName evidence="2">Uncharacterized protein</fullName>
    </submittedName>
</protein>
<sequence>IEMSQNDKQNSSGAERPATVVSHCRMLLEELVVFIIFFMLSVLFLWTLISLLTGLGLRRPPIYKASLSQKPCSWPSEWCRFFNEVKMSQGPSIVET</sequence>
<evidence type="ECO:0000256" key="1">
    <source>
        <dbReference type="SAM" id="Phobius"/>
    </source>
</evidence>
<evidence type="ECO:0000313" key="3">
    <source>
        <dbReference type="Proteomes" id="UP001200034"/>
    </source>
</evidence>
<comment type="caution">
    <text evidence="2">The sequence shown here is derived from an EMBL/GenBank/DDBJ whole genome shotgun (WGS) entry which is preliminary data.</text>
</comment>
<keyword evidence="1" id="KW-0812">Transmembrane</keyword>
<keyword evidence="1" id="KW-1133">Transmembrane helix</keyword>
<dbReference type="Proteomes" id="UP001200034">
    <property type="component" value="Unassembled WGS sequence"/>
</dbReference>
<gene>
    <name evidence="2" type="ORF">KR093_008425</name>
</gene>
<keyword evidence="1" id="KW-0472">Membrane</keyword>
<proteinExistence type="predicted"/>
<dbReference type="EMBL" id="JAJJHW010003409">
    <property type="protein sequence ID" value="KAH8359704.1"/>
    <property type="molecule type" value="Genomic_DNA"/>
</dbReference>
<keyword evidence="3" id="KW-1185">Reference proteome</keyword>
<dbReference type="AlphaFoldDB" id="A0AAD4JW34"/>